<gene>
    <name evidence="1" type="ORF">Tci_000945</name>
</gene>
<dbReference type="AlphaFoldDB" id="A0A699GHJ5"/>
<reference evidence="1" key="1">
    <citation type="journal article" date="2019" name="Sci. Rep.">
        <title>Draft genome of Tanacetum cinerariifolium, the natural source of mosquito coil.</title>
        <authorList>
            <person name="Yamashiro T."/>
            <person name="Shiraishi A."/>
            <person name="Satake H."/>
            <person name="Nakayama K."/>
        </authorList>
    </citation>
    <scope>NUCLEOTIDE SEQUENCE</scope>
</reference>
<keyword evidence="1" id="KW-0808">Transferase</keyword>
<organism evidence="1">
    <name type="scientific">Tanacetum cinerariifolium</name>
    <name type="common">Dalmatian daisy</name>
    <name type="synonym">Chrysanthemum cinerariifolium</name>
    <dbReference type="NCBI Taxonomy" id="118510"/>
    <lineage>
        <taxon>Eukaryota</taxon>
        <taxon>Viridiplantae</taxon>
        <taxon>Streptophyta</taxon>
        <taxon>Embryophyta</taxon>
        <taxon>Tracheophyta</taxon>
        <taxon>Spermatophyta</taxon>
        <taxon>Magnoliopsida</taxon>
        <taxon>eudicotyledons</taxon>
        <taxon>Gunneridae</taxon>
        <taxon>Pentapetalae</taxon>
        <taxon>asterids</taxon>
        <taxon>campanulids</taxon>
        <taxon>Asterales</taxon>
        <taxon>Asteraceae</taxon>
        <taxon>Asteroideae</taxon>
        <taxon>Anthemideae</taxon>
        <taxon>Anthemidinae</taxon>
        <taxon>Tanacetum</taxon>
    </lineage>
</organism>
<dbReference type="Gene3D" id="2.40.70.10">
    <property type="entry name" value="Acid Proteases"/>
    <property type="match status" value="1"/>
</dbReference>
<dbReference type="GO" id="GO:0003964">
    <property type="term" value="F:RNA-directed DNA polymerase activity"/>
    <property type="evidence" value="ECO:0007669"/>
    <property type="project" value="UniProtKB-KW"/>
</dbReference>
<dbReference type="InterPro" id="IPR021109">
    <property type="entry name" value="Peptidase_aspartic_dom_sf"/>
</dbReference>
<comment type="caution">
    <text evidence="1">The sequence shown here is derived from an EMBL/GenBank/DDBJ whole genome shotgun (WGS) entry which is preliminary data.</text>
</comment>
<sequence>MEYPKTKITKDKPYEFLEDDKKKQLGKNNEVKMTLYNALTLKEYERVFMCKTAKEVQHTLIITHQGNLQVKNYEIDLLTQEYKKFSISNEETIDSGFTSFNAIVTCLKSLDLDNSSKNYVYEMILDNDGITFKTTTKDKVKSLAFKAKVTREETSDDSDMSGKKPENKAFVEEAWSDSEDGDEHQNDATCLMEIDSQECTSTRSTSNDPFSPLSNPESVIQNHQRNLGDPSLLLDLEEINMANDNNNNNHQGPPPAGLNFPAPHLRLMDELLQAPTDGVGDEIVVPPFLIVHKITQTIKLNQVPRDIIKLILFPFSLEGAARTWLEKEPPNSITTWNDLVSNLMDALTQIPTYTLVLKDLLKNKEKLEELENTLINTECSDILLNKVPEKLGDLGKFLIPCILQDLEVCSSLANFEAIINLMPLSIYEKLRIRPLKPTRMTLELAKRSVTYLMGIAEDVIVNVDKFNFLANFVLVDFNANLMVPIILGRPFLCTAKALVDLYKEKLTLRIRNEDTTSHSDLSLPNYESFSFDIDHQEEKSSGSSTSRSDHSLLNYEAFCFYIDHHEKKSSGSITPHSDPSLLKYKSFYFDLLIDTLPPTDMSDSHHKEFADELAHITPPPEYDHFFFDIGVDPGEFTRLLIEHSSSKNVNLTKIKEDNKLKT</sequence>
<keyword evidence="1" id="KW-0548">Nucleotidyltransferase</keyword>
<protein>
    <submittedName>
        <fullName evidence="1">Reverse transcriptase domain-containing protein</fullName>
    </submittedName>
</protein>
<dbReference type="PANTHER" id="PTHR33067">
    <property type="entry name" value="RNA-DIRECTED DNA POLYMERASE-RELATED"/>
    <property type="match status" value="1"/>
</dbReference>
<dbReference type="Pfam" id="PF14223">
    <property type="entry name" value="Retrotran_gag_2"/>
    <property type="match status" value="1"/>
</dbReference>
<dbReference type="PANTHER" id="PTHR33067:SF35">
    <property type="entry name" value="ASPARTIC PEPTIDASE DDI1-TYPE DOMAIN-CONTAINING PROTEIN"/>
    <property type="match status" value="1"/>
</dbReference>
<accession>A0A699GHJ5</accession>
<keyword evidence="1" id="KW-0695">RNA-directed DNA polymerase</keyword>
<name>A0A699GHJ5_TANCI</name>
<dbReference type="CDD" id="cd00303">
    <property type="entry name" value="retropepsin_like"/>
    <property type="match status" value="1"/>
</dbReference>
<dbReference type="EMBL" id="BKCJ010000033">
    <property type="protein sequence ID" value="GEU28967.1"/>
    <property type="molecule type" value="Genomic_DNA"/>
</dbReference>
<proteinExistence type="predicted"/>
<evidence type="ECO:0000313" key="1">
    <source>
        <dbReference type="EMBL" id="GEU28967.1"/>
    </source>
</evidence>